<dbReference type="InterPro" id="IPR042121">
    <property type="entry name" value="MutL_C_regsub"/>
</dbReference>
<organism evidence="9 10">
    <name type="scientific">Siphonobacter curvatus</name>
    <dbReference type="NCBI Taxonomy" id="2094562"/>
    <lineage>
        <taxon>Bacteria</taxon>
        <taxon>Pseudomonadati</taxon>
        <taxon>Bacteroidota</taxon>
        <taxon>Cytophagia</taxon>
        <taxon>Cytophagales</taxon>
        <taxon>Cytophagaceae</taxon>
        <taxon>Siphonobacter</taxon>
    </lineage>
</organism>
<dbReference type="SMART" id="SM00853">
    <property type="entry name" value="MutL_C"/>
    <property type="match status" value="1"/>
</dbReference>
<name>A0A2S7IKQ9_9BACT</name>
<dbReference type="InterPro" id="IPR014721">
    <property type="entry name" value="Ribsml_uS5_D2-typ_fold_subgr"/>
</dbReference>
<feature type="domain" description="DNA mismatch repair protein S5" evidence="8">
    <location>
        <begin position="209"/>
        <end position="327"/>
    </location>
</feature>
<evidence type="ECO:0000313" key="9">
    <source>
        <dbReference type="EMBL" id="PQA58150.1"/>
    </source>
</evidence>
<dbReference type="FunFam" id="3.30.565.10:FF:000003">
    <property type="entry name" value="DNA mismatch repair endonuclease MutL"/>
    <property type="match status" value="1"/>
</dbReference>
<dbReference type="InterPro" id="IPR037198">
    <property type="entry name" value="MutL_C_sf"/>
</dbReference>
<dbReference type="InterPro" id="IPR013507">
    <property type="entry name" value="DNA_mismatch_S5_2-like"/>
</dbReference>
<dbReference type="GO" id="GO:0032300">
    <property type="term" value="C:mismatch repair complex"/>
    <property type="evidence" value="ECO:0007669"/>
    <property type="project" value="InterPro"/>
</dbReference>
<proteinExistence type="inferred from homology"/>
<evidence type="ECO:0000256" key="5">
    <source>
        <dbReference type="HAMAP-Rule" id="MF_00149"/>
    </source>
</evidence>
<dbReference type="RefSeq" id="WP_104709403.1">
    <property type="nucleotide sequence ID" value="NZ_PTRA01000001.1"/>
</dbReference>
<dbReference type="EMBL" id="PTRA01000001">
    <property type="protein sequence ID" value="PQA58150.1"/>
    <property type="molecule type" value="Genomic_DNA"/>
</dbReference>
<dbReference type="SUPFAM" id="SSF118116">
    <property type="entry name" value="DNA mismatch repair protein MutL"/>
    <property type="match status" value="1"/>
</dbReference>
<evidence type="ECO:0000313" key="10">
    <source>
        <dbReference type="Proteomes" id="UP000239590"/>
    </source>
</evidence>
<dbReference type="InterPro" id="IPR020568">
    <property type="entry name" value="Ribosomal_Su5_D2-typ_SF"/>
</dbReference>
<feature type="region of interest" description="Disordered" evidence="6">
    <location>
        <begin position="366"/>
        <end position="395"/>
    </location>
</feature>
<evidence type="ECO:0000259" key="8">
    <source>
        <dbReference type="SMART" id="SM01340"/>
    </source>
</evidence>
<dbReference type="SUPFAM" id="SSF55874">
    <property type="entry name" value="ATPase domain of HSP90 chaperone/DNA topoisomerase II/histidine kinase"/>
    <property type="match status" value="1"/>
</dbReference>
<dbReference type="Gene3D" id="3.30.565.10">
    <property type="entry name" value="Histidine kinase-like ATPase, C-terminal domain"/>
    <property type="match status" value="1"/>
</dbReference>
<dbReference type="InterPro" id="IPR038973">
    <property type="entry name" value="MutL/Mlh/Pms-like"/>
</dbReference>
<protein>
    <recommendedName>
        <fullName evidence="2 5">DNA mismatch repair protein MutL</fullName>
    </recommendedName>
</protein>
<dbReference type="InterPro" id="IPR036890">
    <property type="entry name" value="HATPase_C_sf"/>
</dbReference>
<dbReference type="PANTHER" id="PTHR10073:SF12">
    <property type="entry name" value="DNA MISMATCH REPAIR PROTEIN MLH1"/>
    <property type="match status" value="1"/>
</dbReference>
<dbReference type="CDD" id="cd00782">
    <property type="entry name" value="MutL_Trans"/>
    <property type="match status" value="1"/>
</dbReference>
<dbReference type="AlphaFoldDB" id="A0A2S7IKQ9"/>
<dbReference type="InterPro" id="IPR002099">
    <property type="entry name" value="MutL/Mlh/PMS"/>
</dbReference>
<comment type="function">
    <text evidence="5">This protein is involved in the repair of mismatches in DNA. It is required for dam-dependent methyl-directed DNA mismatch repair. May act as a 'molecular matchmaker', a protein that promotes the formation of a stable complex between two or more DNA-binding proteins in an ATP-dependent manner without itself being part of a final effector complex.</text>
</comment>
<feature type="domain" description="MutL C-terminal dimerisation" evidence="7">
    <location>
        <begin position="504"/>
        <end position="646"/>
    </location>
</feature>
<dbReference type="Pfam" id="PF08676">
    <property type="entry name" value="MutL_C"/>
    <property type="match status" value="1"/>
</dbReference>
<dbReference type="InterPro" id="IPR020667">
    <property type="entry name" value="DNA_mismatch_repair_MutL"/>
</dbReference>
<gene>
    <name evidence="5" type="primary">mutL</name>
    <name evidence="9" type="ORF">C5O19_00220</name>
</gene>
<comment type="similarity">
    <text evidence="1 5">Belongs to the DNA mismatch repair MutL/HexB family.</text>
</comment>
<dbReference type="InterPro" id="IPR042120">
    <property type="entry name" value="MutL_C_dimsub"/>
</dbReference>
<reference evidence="10" key="1">
    <citation type="submission" date="2018-02" db="EMBL/GenBank/DDBJ databases">
        <title>Genome sequencing of Solimonas sp. HR-BB.</title>
        <authorList>
            <person name="Lee Y."/>
            <person name="Jeon C.O."/>
        </authorList>
    </citation>
    <scope>NUCLEOTIDE SEQUENCE [LARGE SCALE GENOMIC DNA]</scope>
    <source>
        <strain evidence="10">HR-U</strain>
    </source>
</reference>
<dbReference type="HAMAP" id="MF_00149">
    <property type="entry name" value="DNA_mis_repair"/>
    <property type="match status" value="1"/>
</dbReference>
<evidence type="ECO:0000256" key="4">
    <source>
        <dbReference type="ARBA" id="ARBA00023204"/>
    </source>
</evidence>
<dbReference type="Gene3D" id="3.30.1540.20">
    <property type="entry name" value="MutL, C-terminal domain, dimerisation subdomain"/>
    <property type="match status" value="1"/>
</dbReference>
<evidence type="ECO:0000256" key="2">
    <source>
        <dbReference type="ARBA" id="ARBA00021975"/>
    </source>
</evidence>
<feature type="compositionally biased region" description="Acidic residues" evidence="6">
    <location>
        <begin position="466"/>
        <end position="475"/>
    </location>
</feature>
<evidence type="ECO:0000256" key="3">
    <source>
        <dbReference type="ARBA" id="ARBA00022763"/>
    </source>
</evidence>
<comment type="caution">
    <text evidence="9">The sequence shown here is derived from an EMBL/GenBank/DDBJ whole genome shotgun (WGS) entry which is preliminary data.</text>
</comment>
<dbReference type="OrthoDB" id="9763467at2"/>
<dbReference type="GO" id="GO:0030983">
    <property type="term" value="F:mismatched DNA binding"/>
    <property type="evidence" value="ECO:0007669"/>
    <property type="project" value="InterPro"/>
</dbReference>
<dbReference type="SMART" id="SM01340">
    <property type="entry name" value="DNA_mis_repair"/>
    <property type="match status" value="1"/>
</dbReference>
<keyword evidence="4 5" id="KW-0234">DNA repair</keyword>
<dbReference type="CDD" id="cd16926">
    <property type="entry name" value="HATPase_MutL-MLH-PMS-like"/>
    <property type="match status" value="1"/>
</dbReference>
<dbReference type="InterPro" id="IPR014790">
    <property type="entry name" value="MutL_C"/>
</dbReference>
<dbReference type="GO" id="GO:0140664">
    <property type="term" value="F:ATP-dependent DNA damage sensor activity"/>
    <property type="evidence" value="ECO:0007669"/>
    <property type="project" value="InterPro"/>
</dbReference>
<dbReference type="NCBIfam" id="TIGR00585">
    <property type="entry name" value="mutl"/>
    <property type="match status" value="1"/>
</dbReference>
<dbReference type="GO" id="GO:0016887">
    <property type="term" value="F:ATP hydrolysis activity"/>
    <property type="evidence" value="ECO:0007669"/>
    <property type="project" value="InterPro"/>
</dbReference>
<dbReference type="Pfam" id="PF13589">
    <property type="entry name" value="HATPase_c_3"/>
    <property type="match status" value="1"/>
</dbReference>
<feature type="region of interest" description="Disordered" evidence="6">
    <location>
        <begin position="459"/>
        <end position="491"/>
    </location>
</feature>
<accession>A0A2S7IKQ9</accession>
<evidence type="ECO:0000256" key="6">
    <source>
        <dbReference type="SAM" id="MobiDB-lite"/>
    </source>
</evidence>
<evidence type="ECO:0000259" key="7">
    <source>
        <dbReference type="SMART" id="SM00853"/>
    </source>
</evidence>
<keyword evidence="3 5" id="KW-0227">DNA damage</keyword>
<dbReference type="Proteomes" id="UP000239590">
    <property type="component" value="Unassembled WGS sequence"/>
</dbReference>
<keyword evidence="10" id="KW-1185">Reference proteome</keyword>
<dbReference type="SUPFAM" id="SSF54211">
    <property type="entry name" value="Ribosomal protein S5 domain 2-like"/>
    <property type="match status" value="1"/>
</dbReference>
<dbReference type="Pfam" id="PF01119">
    <property type="entry name" value="DNA_mis_repair"/>
    <property type="match status" value="1"/>
</dbReference>
<dbReference type="GO" id="GO:0006298">
    <property type="term" value="P:mismatch repair"/>
    <property type="evidence" value="ECO:0007669"/>
    <property type="project" value="UniProtKB-UniRule"/>
</dbReference>
<dbReference type="Gene3D" id="3.30.230.10">
    <property type="match status" value="1"/>
</dbReference>
<dbReference type="Gene3D" id="3.30.1370.100">
    <property type="entry name" value="MutL, C-terminal domain, regulatory subdomain"/>
    <property type="match status" value="1"/>
</dbReference>
<dbReference type="PANTHER" id="PTHR10073">
    <property type="entry name" value="DNA MISMATCH REPAIR PROTEIN MLH, PMS, MUTL"/>
    <property type="match status" value="1"/>
</dbReference>
<dbReference type="GO" id="GO:0005524">
    <property type="term" value="F:ATP binding"/>
    <property type="evidence" value="ECO:0007669"/>
    <property type="project" value="InterPro"/>
</dbReference>
<sequence>MQDIIQLLPDSIANQIAAGEVVQRPASVVKELLENSIDAGATQIQLLVKDAGRTLIQVIDNGIGMSETDARMCFERHATSKIRTAEDLFKIRTMGFRGEAMASIAAVSQVELRSRRESDELGTHLKIDASELKTHEPCQTPVGTNICVKNLFFNVPARRNFLKSNPVEMRHVLDEFQRVALSYPEVSFTLHHGETEVYNLPGGKMSRRIVDLFGKNYREQLADTREETPFVKVSGFIGKPEFAKKVRGEQFFFVNQRFIRHPYLHHAVLSGFEGLIPEGNHPFYVLNIEIDPAHIDINVHPTKTEIKFDDERSVYAIVRAAVKRATGVYGLAPAIDFEMDVNLLNPAQSLSFQQKDYASHFDASVRENRKVTDEEQVPSRDSYASQASRPPVPKRNVSSWEKLFEGLEGPIKEERHSIFAIPPDIIPSVKPFTPPAPEAAPEEEAISVGSSITFQSKANRLPMEESPAEPLEETPQESAHEQTFSSKATPRPAAKAPLLDYERMLFQVHNRYVLSQVKSGLMVIDQKAAYERILYDKYRGSLEKRNAASQQLLFPKTVTLNPIDFQLVLEIQQEIRALGFDFAEIGKDAFILYGIPAEVMDENEEDLFEGLLAQFRQHYAELKLDRPEALARSFAKRSAARYLTRLSAEEMSALVDQLFASSNPSYTPGGDPTFTILGLEKLAGLLR</sequence>
<evidence type="ECO:0000256" key="1">
    <source>
        <dbReference type="ARBA" id="ARBA00006082"/>
    </source>
</evidence>